<dbReference type="InterPro" id="IPR049713">
    <property type="entry name" value="Pr6Pr-like"/>
</dbReference>
<keyword evidence="2" id="KW-1133">Transmembrane helix</keyword>
<organism evidence="3 4">
    <name type="scientific">Microbacterium resistens</name>
    <dbReference type="NCBI Taxonomy" id="156977"/>
    <lineage>
        <taxon>Bacteria</taxon>
        <taxon>Bacillati</taxon>
        <taxon>Actinomycetota</taxon>
        <taxon>Actinomycetes</taxon>
        <taxon>Micrococcales</taxon>
        <taxon>Microbacteriaceae</taxon>
        <taxon>Microbacterium</taxon>
    </lineage>
</organism>
<keyword evidence="2" id="KW-0812">Transmembrane</keyword>
<protein>
    <submittedName>
        <fullName evidence="3">Pr6Pr family membrane protein</fullName>
    </submittedName>
</protein>
<feature type="transmembrane region" description="Helical" evidence="2">
    <location>
        <begin position="257"/>
        <end position="282"/>
    </location>
</feature>
<feature type="region of interest" description="Disordered" evidence="1">
    <location>
        <begin position="41"/>
        <end position="61"/>
    </location>
</feature>
<keyword evidence="2" id="KW-0472">Membrane</keyword>
<dbReference type="Proteomes" id="UP001199642">
    <property type="component" value="Chromosome"/>
</dbReference>
<evidence type="ECO:0000256" key="1">
    <source>
        <dbReference type="SAM" id="MobiDB-lite"/>
    </source>
</evidence>
<gene>
    <name evidence="3" type="ORF">K8F61_13035</name>
</gene>
<proteinExistence type="predicted"/>
<feature type="transmembrane region" description="Helical" evidence="2">
    <location>
        <begin position="147"/>
        <end position="169"/>
    </location>
</feature>
<name>A0ABY3RRN0_9MICO</name>
<reference evidence="3 4" key="1">
    <citation type="submission" date="2023-01" db="EMBL/GenBank/DDBJ databases">
        <title>Characterization of estradiol degrading bacteria Microbacterium sp. MZT7 and reveal degrading genes through genome analysis.</title>
        <authorList>
            <person name="Hao P."/>
            <person name="Gao Y."/>
        </authorList>
    </citation>
    <scope>NUCLEOTIDE SEQUENCE [LARGE SCALE GENOMIC DNA]</scope>
    <source>
        <strain evidence="3 4">MZT7</strain>
    </source>
</reference>
<keyword evidence="4" id="KW-1185">Reference proteome</keyword>
<evidence type="ECO:0000313" key="3">
    <source>
        <dbReference type="EMBL" id="UGS25595.1"/>
    </source>
</evidence>
<accession>A0ABY3RRN0</accession>
<evidence type="ECO:0000256" key="2">
    <source>
        <dbReference type="SAM" id="Phobius"/>
    </source>
</evidence>
<feature type="transmembrane region" description="Helical" evidence="2">
    <location>
        <begin position="212"/>
        <end position="237"/>
    </location>
</feature>
<feature type="transmembrane region" description="Helical" evidence="2">
    <location>
        <begin position="111"/>
        <end position="135"/>
    </location>
</feature>
<feature type="transmembrane region" description="Helical" evidence="2">
    <location>
        <begin position="181"/>
        <end position="200"/>
    </location>
</feature>
<dbReference type="NCBIfam" id="NF038065">
    <property type="entry name" value="Pr6Pr"/>
    <property type="match status" value="1"/>
</dbReference>
<dbReference type="EMBL" id="CP082781">
    <property type="protein sequence ID" value="UGS25595.1"/>
    <property type="molecule type" value="Genomic_DNA"/>
</dbReference>
<feature type="compositionally biased region" description="Low complexity" evidence="1">
    <location>
        <begin position="51"/>
        <end position="61"/>
    </location>
</feature>
<feature type="transmembrane region" description="Helical" evidence="2">
    <location>
        <begin position="68"/>
        <end position="91"/>
    </location>
</feature>
<sequence length="290" mass="30542">MTISCSPPHRSVPLAVNRRHTYDGAETEFVTNPFGRISAASKVGPVTSPASPGTRTDARTTTPSTVWALVRGATAALLTAAIVTQLSTTIANTLASPTPHGGHLPTVIANFFSYFTILSNVSAVVAFALGAAWLWGRGRDGRTEPAWLGVLLACVATYMITTGIVYNVLLRSVSVGVTQPWVNEVLHVVGPAVLLLDVLFAPGRRRLPWSTLAAIAAFPIVWAVYTLLRANLVVAPATGNPWWYPYPFLDPHLVPGGYLGVAGYIVGIAAAILLLGAGVIAVSRRRGADG</sequence>
<evidence type="ECO:0000313" key="4">
    <source>
        <dbReference type="Proteomes" id="UP001199642"/>
    </source>
</evidence>